<sequence length="153" mass="17349">MDSVKSPQTMVAAVSLAAVAGGAVYVTKQFKVLKEDIATINEEINILKSDDNQEKKIDKLFSIVEALSQGQLQLKSTISELSKRIYILDETLKENNLKVSDDLRNKVYGHRQVYNDPYQQPFQQQRHIHHHPPPPSRDPISEMIHSVQSSINN</sequence>
<feature type="region of interest" description="Disordered" evidence="1">
    <location>
        <begin position="123"/>
        <end position="153"/>
    </location>
</feature>
<reference evidence="2" key="1">
    <citation type="journal article" date="2019" name="MBio">
        <title>Virus Genomes from Deep Sea Sediments Expand the Ocean Megavirome and Support Independent Origins of Viral Gigantism.</title>
        <authorList>
            <person name="Backstrom D."/>
            <person name="Yutin N."/>
            <person name="Jorgensen S.L."/>
            <person name="Dharamshi J."/>
            <person name="Homa F."/>
            <person name="Zaremba-Niedwiedzka K."/>
            <person name="Spang A."/>
            <person name="Wolf Y.I."/>
            <person name="Koonin E.V."/>
            <person name="Ettema T.J."/>
        </authorList>
    </citation>
    <scope>NUCLEOTIDE SEQUENCE</scope>
</reference>
<organism evidence="2">
    <name type="scientific">Pithovirus LCPAC403</name>
    <dbReference type="NCBI Taxonomy" id="2506596"/>
    <lineage>
        <taxon>Viruses</taxon>
        <taxon>Pithoviruses</taxon>
    </lineage>
</organism>
<name>A0A481ZBY5_9VIRU</name>
<dbReference type="EMBL" id="MK500590">
    <property type="protein sequence ID" value="QBK93166.1"/>
    <property type="molecule type" value="Genomic_DNA"/>
</dbReference>
<proteinExistence type="predicted"/>
<evidence type="ECO:0000313" key="2">
    <source>
        <dbReference type="EMBL" id="QBK93166.1"/>
    </source>
</evidence>
<accession>A0A481ZBY5</accession>
<protein>
    <submittedName>
        <fullName evidence="2">Uncharacterized protein</fullName>
    </submittedName>
</protein>
<evidence type="ECO:0000256" key="1">
    <source>
        <dbReference type="SAM" id="MobiDB-lite"/>
    </source>
</evidence>
<gene>
    <name evidence="2" type="ORF">LCPAC403_03000</name>
</gene>